<dbReference type="PANTHER" id="PTHR19818">
    <property type="entry name" value="ZINC FINGER PROTEIN ZIC AND GLI"/>
    <property type="match status" value="1"/>
</dbReference>
<evidence type="ECO:0000259" key="7">
    <source>
        <dbReference type="PROSITE" id="PS50157"/>
    </source>
</evidence>
<name>A0ABQ8RWD8_PERAM</name>
<dbReference type="Pfam" id="PF00096">
    <property type="entry name" value="zf-C2H2"/>
    <property type="match status" value="15"/>
</dbReference>
<feature type="region of interest" description="Disordered" evidence="6">
    <location>
        <begin position="173"/>
        <end position="198"/>
    </location>
</feature>
<organism evidence="8 9">
    <name type="scientific">Periplaneta americana</name>
    <name type="common">American cockroach</name>
    <name type="synonym">Blatta americana</name>
    <dbReference type="NCBI Taxonomy" id="6978"/>
    <lineage>
        <taxon>Eukaryota</taxon>
        <taxon>Metazoa</taxon>
        <taxon>Ecdysozoa</taxon>
        <taxon>Arthropoda</taxon>
        <taxon>Hexapoda</taxon>
        <taxon>Insecta</taxon>
        <taxon>Pterygota</taxon>
        <taxon>Neoptera</taxon>
        <taxon>Polyneoptera</taxon>
        <taxon>Dictyoptera</taxon>
        <taxon>Blattodea</taxon>
        <taxon>Blattoidea</taxon>
        <taxon>Blattidae</taxon>
        <taxon>Blattinae</taxon>
        <taxon>Periplaneta</taxon>
    </lineage>
</organism>
<accession>A0ABQ8RWD8</accession>
<feature type="domain" description="C2H2-type" evidence="7">
    <location>
        <begin position="916"/>
        <end position="943"/>
    </location>
</feature>
<feature type="domain" description="C2H2-type" evidence="7">
    <location>
        <begin position="274"/>
        <end position="301"/>
    </location>
</feature>
<keyword evidence="1" id="KW-0479">Metal-binding</keyword>
<keyword evidence="3 5" id="KW-0863">Zinc-finger</keyword>
<evidence type="ECO:0000313" key="8">
    <source>
        <dbReference type="EMBL" id="KAJ4425993.1"/>
    </source>
</evidence>
<gene>
    <name evidence="8" type="ORF">ANN_27619</name>
</gene>
<feature type="domain" description="C2H2-type" evidence="7">
    <location>
        <begin position="832"/>
        <end position="859"/>
    </location>
</feature>
<feature type="domain" description="C2H2-type" evidence="7">
    <location>
        <begin position="246"/>
        <end position="273"/>
    </location>
</feature>
<evidence type="ECO:0000256" key="3">
    <source>
        <dbReference type="ARBA" id="ARBA00022771"/>
    </source>
</evidence>
<evidence type="ECO:0000313" key="9">
    <source>
        <dbReference type="Proteomes" id="UP001148838"/>
    </source>
</evidence>
<feature type="domain" description="C2H2-type" evidence="7">
    <location>
        <begin position="888"/>
        <end position="915"/>
    </location>
</feature>
<dbReference type="PANTHER" id="PTHR19818:SF161">
    <property type="entry name" value="C2H2-TYPE DOMAIN-CONTAINING PROTEIN"/>
    <property type="match status" value="1"/>
</dbReference>
<feature type="domain" description="C2H2-type" evidence="7">
    <location>
        <begin position="776"/>
        <end position="803"/>
    </location>
</feature>
<evidence type="ECO:0000256" key="4">
    <source>
        <dbReference type="ARBA" id="ARBA00022833"/>
    </source>
</evidence>
<dbReference type="InterPro" id="IPR036236">
    <property type="entry name" value="Znf_C2H2_sf"/>
</dbReference>
<dbReference type="SUPFAM" id="SSF57667">
    <property type="entry name" value="beta-beta-alpha zinc fingers"/>
    <property type="match status" value="9"/>
</dbReference>
<keyword evidence="4" id="KW-0862">Zinc</keyword>
<evidence type="ECO:0000256" key="5">
    <source>
        <dbReference type="PROSITE-ProRule" id="PRU00042"/>
    </source>
</evidence>
<evidence type="ECO:0000256" key="6">
    <source>
        <dbReference type="SAM" id="MobiDB-lite"/>
    </source>
</evidence>
<feature type="domain" description="C2H2-type" evidence="7">
    <location>
        <begin position="972"/>
        <end position="999"/>
    </location>
</feature>
<feature type="region of interest" description="Disordered" evidence="6">
    <location>
        <begin position="110"/>
        <end position="129"/>
    </location>
</feature>
<reference evidence="8 9" key="1">
    <citation type="journal article" date="2022" name="Allergy">
        <title>Genome assembly and annotation of Periplaneta americana reveal a comprehensive cockroach allergen profile.</title>
        <authorList>
            <person name="Wang L."/>
            <person name="Xiong Q."/>
            <person name="Saelim N."/>
            <person name="Wang L."/>
            <person name="Nong W."/>
            <person name="Wan A.T."/>
            <person name="Shi M."/>
            <person name="Liu X."/>
            <person name="Cao Q."/>
            <person name="Hui J.H.L."/>
            <person name="Sookrung N."/>
            <person name="Leung T.F."/>
            <person name="Tungtrongchitr A."/>
            <person name="Tsui S.K.W."/>
        </authorList>
    </citation>
    <scope>NUCLEOTIDE SEQUENCE [LARGE SCALE GENOMIC DNA]</scope>
    <source>
        <strain evidence="8">PWHHKU_190912</strain>
    </source>
</reference>
<keyword evidence="2" id="KW-0677">Repeat</keyword>
<dbReference type="SMART" id="SM00355">
    <property type="entry name" value="ZnF_C2H2"/>
    <property type="match status" value="15"/>
</dbReference>
<feature type="domain" description="C2H2-type" evidence="7">
    <location>
        <begin position="720"/>
        <end position="747"/>
    </location>
</feature>
<keyword evidence="9" id="KW-1185">Reference proteome</keyword>
<dbReference type="PROSITE" id="PS00028">
    <property type="entry name" value="ZINC_FINGER_C2H2_1"/>
    <property type="match status" value="14"/>
</dbReference>
<feature type="domain" description="C2H2-type" evidence="7">
    <location>
        <begin position="804"/>
        <end position="831"/>
    </location>
</feature>
<feature type="domain" description="C2H2-type" evidence="7">
    <location>
        <begin position="860"/>
        <end position="887"/>
    </location>
</feature>
<evidence type="ECO:0000256" key="2">
    <source>
        <dbReference type="ARBA" id="ARBA00022737"/>
    </source>
</evidence>
<dbReference type="InterPro" id="IPR050329">
    <property type="entry name" value="GLI_C2H2-zinc-finger"/>
</dbReference>
<feature type="compositionally biased region" description="Low complexity" evidence="6">
    <location>
        <begin position="116"/>
        <end position="127"/>
    </location>
</feature>
<dbReference type="InterPro" id="IPR013087">
    <property type="entry name" value="Znf_C2H2_type"/>
</dbReference>
<sequence length="1020" mass="114430">MHILRSRADSSVPAVQNTVVMDVIKREPDVDPLAIQTSDGTDIEEKKPLCEERNFLDLDINAECVNHSCDLPSGIKVETGMPTNFVAVKCKAEDESSYLDTVKEEQMLEVMSSEESNASTHDSSNSSEWDAIADEEDVLPQQIGNNYVSLEKPTSQTSVECFNSDERFSMDARVQTSSHRNDCSVGSEAGGSSNEPRNSGRVLAPSYQLWPHTGDNSFECGYCGMCFTRSGSLNTHARAHRGEKLFKCKDCGKCFAQSSHLNMHIRLHTGGIPFKCDACGKCFQYLSNLKTHLRMHTGEKPFKCNVCEKSFPYQASLKSHARIHTGERPFKCDICGKCFTQSGPLKKHEGNSLSLHVTGMKACLDSSYIPTSDMKMEETMMRINFPAVKCEAEIPCIVGPYHHGMARPQVADRGDVLQIWRVAANILNKQSWTADKGWSSSLGLGEGLTTHLRKKTACYESLHEVRDTCVRPTSLIEAGTEERRDVVRFLTAEGVGGREVIVACLLFTVNTAYHVRVYWNGTRDSERDKCHCKTMLAQDRLIVVLLLNSPPPKKSGKDYYQQDRVAKRFSLDSELDDSMRHSNGWQIEREQHSCIQIREPGTRRSPPKSKRSDRTKCKLEEENPKQCFRALEEACGRENGSSEGQSVNEDLKLELTAEENKVFSDRIGIVHDSSLSSESCNILHEEDTTVSQDPETVNRNVDDQFLTNANLHSTTVLKQFKCNVCGMSFPEPTDLDKHARQHSVEKSFKCSECGKCFSRPWNLKVHERTHSGEEPLKCDVCGKCFSDSSCLRRHTRQHTGDKPFKCEVCGKCFFHSWDLKIHERLHTGDKPFKCDVCGKSFHHSGNLRTHSLHHTGERPYKCDVCGKCFTYLEYLKTHSRLHSGERPFKCDICGKCFSGSRNLKTHSLTHTAGKPFKCDVCGKSFSKSASLKSHARLHTREGLQKCDVCGKGFSQSWGLKLHARLHSGEKPYSCNVCGKSFSQSAHLKTHARQHLTERTMPVGNVTPDLGISKAMPSGYH</sequence>
<dbReference type="PROSITE" id="PS50157">
    <property type="entry name" value="ZINC_FINGER_C2H2_2"/>
    <property type="match status" value="15"/>
</dbReference>
<feature type="region of interest" description="Disordered" evidence="6">
    <location>
        <begin position="596"/>
        <end position="617"/>
    </location>
</feature>
<feature type="domain" description="C2H2-type" evidence="7">
    <location>
        <begin position="330"/>
        <end position="356"/>
    </location>
</feature>
<feature type="domain" description="C2H2-type" evidence="7">
    <location>
        <begin position="302"/>
        <end position="329"/>
    </location>
</feature>
<dbReference type="EMBL" id="JAJSOF020000041">
    <property type="protein sequence ID" value="KAJ4425993.1"/>
    <property type="molecule type" value="Genomic_DNA"/>
</dbReference>
<feature type="domain" description="C2H2-type" evidence="7">
    <location>
        <begin position="944"/>
        <end position="971"/>
    </location>
</feature>
<dbReference type="Proteomes" id="UP001148838">
    <property type="component" value="Unassembled WGS sequence"/>
</dbReference>
<dbReference type="Gene3D" id="3.30.160.60">
    <property type="entry name" value="Classic Zinc Finger"/>
    <property type="match status" value="15"/>
</dbReference>
<proteinExistence type="predicted"/>
<comment type="caution">
    <text evidence="8">The sequence shown here is derived from an EMBL/GenBank/DDBJ whole genome shotgun (WGS) entry which is preliminary data.</text>
</comment>
<evidence type="ECO:0000256" key="1">
    <source>
        <dbReference type="ARBA" id="ARBA00022723"/>
    </source>
</evidence>
<feature type="domain" description="C2H2-type" evidence="7">
    <location>
        <begin position="748"/>
        <end position="775"/>
    </location>
</feature>
<feature type="domain" description="C2H2-type" evidence="7">
    <location>
        <begin position="218"/>
        <end position="245"/>
    </location>
</feature>
<protein>
    <recommendedName>
        <fullName evidence="7">C2H2-type domain-containing protein</fullName>
    </recommendedName>
</protein>